<dbReference type="RefSeq" id="XP_001875027.1">
    <property type="nucleotide sequence ID" value="XM_001874992.1"/>
</dbReference>
<feature type="region of interest" description="Disordered" evidence="1">
    <location>
        <begin position="70"/>
        <end position="89"/>
    </location>
</feature>
<evidence type="ECO:0000313" key="3">
    <source>
        <dbReference type="Proteomes" id="UP000001194"/>
    </source>
</evidence>
<dbReference type="KEGG" id="lbc:LACBIDRAFT_305050"/>
<proteinExistence type="predicted"/>
<dbReference type="InParanoid" id="B0CTB5"/>
<evidence type="ECO:0000313" key="2">
    <source>
        <dbReference type="EMBL" id="EDR14468.1"/>
    </source>
</evidence>
<dbReference type="Proteomes" id="UP000001194">
    <property type="component" value="Unassembled WGS sequence"/>
</dbReference>
<protein>
    <submittedName>
        <fullName evidence="2">Predicted protein</fullName>
    </submittedName>
</protein>
<organism evidence="3">
    <name type="scientific">Laccaria bicolor (strain S238N-H82 / ATCC MYA-4686)</name>
    <name type="common">Bicoloured deceiver</name>
    <name type="synonym">Laccaria laccata var. bicolor</name>
    <dbReference type="NCBI Taxonomy" id="486041"/>
    <lineage>
        <taxon>Eukaryota</taxon>
        <taxon>Fungi</taxon>
        <taxon>Dikarya</taxon>
        <taxon>Basidiomycota</taxon>
        <taxon>Agaricomycotina</taxon>
        <taxon>Agaricomycetes</taxon>
        <taxon>Agaricomycetidae</taxon>
        <taxon>Agaricales</taxon>
        <taxon>Agaricineae</taxon>
        <taxon>Hydnangiaceae</taxon>
        <taxon>Laccaria</taxon>
    </lineage>
</organism>
<sequence length="89" mass="10067">MFNSTPLQPRLPKHPQINNQDDFTLSSPTLPPPSTPVAIHPPFLTINQNLSYTTPQHPLASQKPWKIYRNGYESKPKTPSYKLNNPGHP</sequence>
<dbReference type="GeneID" id="6070895"/>
<dbReference type="AlphaFoldDB" id="B0CTB5"/>
<feature type="region of interest" description="Disordered" evidence="1">
    <location>
        <begin position="1"/>
        <end position="38"/>
    </location>
</feature>
<gene>
    <name evidence="2" type="ORF">LACBIDRAFT_305050</name>
</gene>
<accession>B0CTB5</accession>
<reference evidence="2 3" key="1">
    <citation type="journal article" date="2008" name="Nature">
        <title>The genome of Laccaria bicolor provides insights into mycorrhizal symbiosis.</title>
        <authorList>
            <person name="Martin F."/>
            <person name="Aerts A."/>
            <person name="Ahren D."/>
            <person name="Brun A."/>
            <person name="Danchin E.G.J."/>
            <person name="Duchaussoy F."/>
            <person name="Gibon J."/>
            <person name="Kohler A."/>
            <person name="Lindquist E."/>
            <person name="Pereda V."/>
            <person name="Salamov A."/>
            <person name="Shapiro H.J."/>
            <person name="Wuyts J."/>
            <person name="Blaudez D."/>
            <person name="Buee M."/>
            <person name="Brokstein P."/>
            <person name="Canbaeck B."/>
            <person name="Cohen D."/>
            <person name="Courty P.E."/>
            <person name="Coutinho P.M."/>
            <person name="Delaruelle C."/>
            <person name="Detter J.C."/>
            <person name="Deveau A."/>
            <person name="DiFazio S."/>
            <person name="Duplessis S."/>
            <person name="Fraissinet-Tachet L."/>
            <person name="Lucic E."/>
            <person name="Frey-Klett P."/>
            <person name="Fourrey C."/>
            <person name="Feussner I."/>
            <person name="Gay G."/>
            <person name="Grimwood J."/>
            <person name="Hoegger P.J."/>
            <person name="Jain P."/>
            <person name="Kilaru S."/>
            <person name="Labbe J."/>
            <person name="Lin Y.C."/>
            <person name="Legue V."/>
            <person name="Le Tacon F."/>
            <person name="Marmeisse R."/>
            <person name="Melayah D."/>
            <person name="Montanini B."/>
            <person name="Muratet M."/>
            <person name="Nehls U."/>
            <person name="Niculita-Hirzel H."/>
            <person name="Oudot-Le Secq M.P."/>
            <person name="Peter M."/>
            <person name="Quesneville H."/>
            <person name="Rajashekar B."/>
            <person name="Reich M."/>
            <person name="Rouhier N."/>
            <person name="Schmutz J."/>
            <person name="Yin T."/>
            <person name="Chalot M."/>
            <person name="Henrissat B."/>
            <person name="Kuees U."/>
            <person name="Lucas S."/>
            <person name="Van de Peer Y."/>
            <person name="Podila G.K."/>
            <person name="Polle A."/>
            <person name="Pukkila P.J."/>
            <person name="Richardson P.M."/>
            <person name="Rouze P."/>
            <person name="Sanders I.R."/>
            <person name="Stajich J.E."/>
            <person name="Tunlid A."/>
            <person name="Tuskan G."/>
            <person name="Grigoriev I.V."/>
        </authorList>
    </citation>
    <scope>NUCLEOTIDE SEQUENCE [LARGE SCALE GENOMIC DNA]</scope>
    <source>
        <strain evidence="3">S238N-H82 / ATCC MYA-4686</strain>
    </source>
</reference>
<dbReference type="EMBL" id="DS547092">
    <property type="protein sequence ID" value="EDR14468.1"/>
    <property type="molecule type" value="Genomic_DNA"/>
</dbReference>
<dbReference type="HOGENOM" id="CLU_2455111_0_0_1"/>
<keyword evidence="3" id="KW-1185">Reference proteome</keyword>
<name>B0CTB5_LACBS</name>
<evidence type="ECO:0000256" key="1">
    <source>
        <dbReference type="SAM" id="MobiDB-lite"/>
    </source>
</evidence>